<comment type="caution">
    <text evidence="1">The sequence shown here is derived from an EMBL/GenBank/DDBJ whole genome shotgun (WGS) entry which is preliminary data.</text>
</comment>
<dbReference type="eggNOG" id="ENOG5030A7T">
    <property type="taxonomic scope" value="Bacteria"/>
</dbReference>
<dbReference type="STRING" id="1423724.FC32_GL000080"/>
<dbReference type="EMBL" id="AZFT01000033">
    <property type="protein sequence ID" value="KRL85684.1"/>
    <property type="molecule type" value="Genomic_DNA"/>
</dbReference>
<dbReference type="PATRIC" id="fig|1423724.4.peg.81"/>
<organism evidence="1 2">
    <name type="scientific">Ligilactobacillus apodemi DSM 16634 = JCM 16172</name>
    <dbReference type="NCBI Taxonomy" id="1423724"/>
    <lineage>
        <taxon>Bacteria</taxon>
        <taxon>Bacillati</taxon>
        <taxon>Bacillota</taxon>
        <taxon>Bacilli</taxon>
        <taxon>Lactobacillales</taxon>
        <taxon>Lactobacillaceae</taxon>
        <taxon>Ligilactobacillus</taxon>
    </lineage>
</organism>
<keyword evidence="2" id="KW-1185">Reference proteome</keyword>
<sequence>MLKYQNIKEFCEFYTIEVSEIASHPEYAARIEKYHESLDELIVGYSQMGGLNQEICSIFGKCDFDADYGVVD</sequence>
<dbReference type="Proteomes" id="UP000051324">
    <property type="component" value="Unassembled WGS sequence"/>
</dbReference>
<reference evidence="1 2" key="1">
    <citation type="journal article" date="2015" name="Genome Announc.">
        <title>Expanding the biotechnology potential of lactobacilli through comparative genomics of 213 strains and associated genera.</title>
        <authorList>
            <person name="Sun Z."/>
            <person name="Harris H.M."/>
            <person name="McCann A."/>
            <person name="Guo C."/>
            <person name="Argimon S."/>
            <person name="Zhang W."/>
            <person name="Yang X."/>
            <person name="Jeffery I.B."/>
            <person name="Cooney J.C."/>
            <person name="Kagawa T.F."/>
            <person name="Liu W."/>
            <person name="Song Y."/>
            <person name="Salvetti E."/>
            <person name="Wrobel A."/>
            <person name="Rasinkangas P."/>
            <person name="Parkhill J."/>
            <person name="Rea M.C."/>
            <person name="O'Sullivan O."/>
            <person name="Ritari J."/>
            <person name="Douillard F.P."/>
            <person name="Paul Ross R."/>
            <person name="Yang R."/>
            <person name="Briner A.E."/>
            <person name="Felis G.E."/>
            <person name="de Vos W.M."/>
            <person name="Barrangou R."/>
            <person name="Klaenhammer T.R."/>
            <person name="Caufield P.W."/>
            <person name="Cui Y."/>
            <person name="Zhang H."/>
            <person name="O'Toole P.W."/>
        </authorList>
    </citation>
    <scope>NUCLEOTIDE SEQUENCE [LARGE SCALE GENOMIC DNA]</scope>
    <source>
        <strain evidence="1 2">DSM 16634</strain>
    </source>
</reference>
<gene>
    <name evidence="1" type="ORF">FC32_GL000080</name>
</gene>
<evidence type="ECO:0000313" key="2">
    <source>
        <dbReference type="Proteomes" id="UP000051324"/>
    </source>
</evidence>
<name>A0A0R1TZL0_9LACO</name>
<evidence type="ECO:0000313" key="1">
    <source>
        <dbReference type="EMBL" id="KRL85684.1"/>
    </source>
</evidence>
<proteinExistence type="predicted"/>
<protein>
    <submittedName>
        <fullName evidence="1">Uncharacterized protein</fullName>
    </submittedName>
</protein>
<accession>A0A0R1TZL0</accession>
<dbReference type="AlphaFoldDB" id="A0A0R1TZL0"/>